<gene>
    <name evidence="1" type="ORF">UFOVP796_18</name>
</gene>
<reference evidence="1" key="1">
    <citation type="submission" date="2020-04" db="EMBL/GenBank/DDBJ databases">
        <authorList>
            <person name="Chiriac C."/>
            <person name="Salcher M."/>
            <person name="Ghai R."/>
            <person name="Kavagutti S V."/>
        </authorList>
    </citation>
    <scope>NUCLEOTIDE SEQUENCE</scope>
</reference>
<evidence type="ECO:0000313" key="1">
    <source>
        <dbReference type="EMBL" id="CAB4163452.1"/>
    </source>
</evidence>
<name>A0A6J5NXC5_9CAUD</name>
<proteinExistence type="predicted"/>
<accession>A0A6J5NXC5</accession>
<organism evidence="1">
    <name type="scientific">uncultured Caudovirales phage</name>
    <dbReference type="NCBI Taxonomy" id="2100421"/>
    <lineage>
        <taxon>Viruses</taxon>
        <taxon>Duplodnaviria</taxon>
        <taxon>Heunggongvirae</taxon>
        <taxon>Uroviricota</taxon>
        <taxon>Caudoviricetes</taxon>
        <taxon>Peduoviridae</taxon>
        <taxon>Maltschvirus</taxon>
        <taxon>Maltschvirus maltsch</taxon>
    </lineage>
</organism>
<dbReference type="EMBL" id="LR796754">
    <property type="protein sequence ID" value="CAB4163452.1"/>
    <property type="molecule type" value="Genomic_DNA"/>
</dbReference>
<sequence length="412" mass="44859">MTQWTPEWQLQINGVDYTNITLSTLTIVSGRTDIYSQPRAGYASIEILNLNLTPITIDVNDGLSIKVKNSSGTYVDIFGGNVTDSSVEVSSTGTGGINETIRVTALGALSKLPKTLTDGVLSKDFDGNQIYTILSETLFNTWAEVPAATTWATYTPTTTWANAENSGLGDIDRPGDYELMARSSDATDMYSLVSALATSGLGYLYEDAQGRIGYADATHRTQYLAANGYTSVSGNHALSRGIRTIRRLGDLRNKVTIQWRSGDTTALSQQSIDQYGSQADIIATTLHNSADATAQANFYLGIRAWPQDVFESITFTLGNSELDDSDRDALLNVFMGLALDITDLPANMVNGRFQGFVEGWTFRAGYNRLDLTLNVSPTAFSLQSMQWDDVSVAETWNTLSNTLTWNQAIIVA</sequence>
<protein>
    <submittedName>
        <fullName evidence="1">Uncharacterized protein</fullName>
    </submittedName>
</protein>